<sequence length="313" mass="32662">MRVLVAGATGVIGRQLLPALVAAGHDVVGLSRTAPGADTGPAGMRIVVGDALDRASVARAVDEAAPDAVVNMLTAIPPEIDPKRLAEQFALTNRLRTEGTRNLLAAAGGVKRVIAQGLAYVYDPEGAGPADEDAPLWRRPPGQFAPVLAALQELERTTRDAGGLVLRLGHLYGPGTLYAPDGAFVRQVRAGRLPLVGGGTATFSFSHTYDVATAVVAALAGDQTGVLNVVDDEPAPMSEWLPFLAHLVGAPEPKRVPVFLARFAVGPWGVAFMSRLRGADNTRAKATLDWKPRYPSWRAGFATELGGAAADAS</sequence>
<proteinExistence type="predicted"/>
<dbReference type="InterPro" id="IPR051783">
    <property type="entry name" value="NAD(P)-dependent_oxidoreduct"/>
</dbReference>
<gene>
    <name evidence="2" type="ORF">GCM10009802_44880</name>
</gene>
<dbReference type="RefSeq" id="WP_344291809.1">
    <property type="nucleotide sequence ID" value="NZ_BAAAPF010000172.1"/>
</dbReference>
<dbReference type="Gene3D" id="3.40.50.720">
    <property type="entry name" value="NAD(P)-binding Rossmann-like Domain"/>
    <property type="match status" value="1"/>
</dbReference>
<dbReference type="PANTHER" id="PTHR48079:SF6">
    <property type="entry name" value="NAD(P)-BINDING DOMAIN-CONTAINING PROTEIN-RELATED"/>
    <property type="match status" value="1"/>
</dbReference>
<dbReference type="Pfam" id="PF01370">
    <property type="entry name" value="Epimerase"/>
    <property type="match status" value="1"/>
</dbReference>
<accession>A0ABN2Z375</accession>
<comment type="caution">
    <text evidence="2">The sequence shown here is derived from an EMBL/GenBank/DDBJ whole genome shotgun (WGS) entry which is preliminary data.</text>
</comment>
<reference evidence="2 3" key="1">
    <citation type="journal article" date="2019" name="Int. J. Syst. Evol. Microbiol.">
        <title>The Global Catalogue of Microorganisms (GCM) 10K type strain sequencing project: providing services to taxonomists for standard genome sequencing and annotation.</title>
        <authorList>
            <consortium name="The Broad Institute Genomics Platform"/>
            <consortium name="The Broad Institute Genome Sequencing Center for Infectious Disease"/>
            <person name="Wu L."/>
            <person name="Ma J."/>
        </authorList>
    </citation>
    <scope>NUCLEOTIDE SEQUENCE [LARGE SCALE GENOMIC DNA]</scope>
    <source>
        <strain evidence="2 3">JCM 15481</strain>
    </source>
</reference>
<evidence type="ECO:0000313" key="2">
    <source>
        <dbReference type="EMBL" id="GAA2136096.1"/>
    </source>
</evidence>
<dbReference type="PANTHER" id="PTHR48079">
    <property type="entry name" value="PROTEIN YEEZ"/>
    <property type="match status" value="1"/>
</dbReference>
<dbReference type="InterPro" id="IPR036291">
    <property type="entry name" value="NAD(P)-bd_dom_sf"/>
</dbReference>
<feature type="domain" description="NAD-dependent epimerase/dehydratase" evidence="1">
    <location>
        <begin position="3"/>
        <end position="225"/>
    </location>
</feature>
<dbReference type="Proteomes" id="UP001500443">
    <property type="component" value="Unassembled WGS sequence"/>
</dbReference>
<dbReference type="InterPro" id="IPR001509">
    <property type="entry name" value="Epimerase_deHydtase"/>
</dbReference>
<evidence type="ECO:0000313" key="3">
    <source>
        <dbReference type="Proteomes" id="UP001500443"/>
    </source>
</evidence>
<keyword evidence="3" id="KW-1185">Reference proteome</keyword>
<organism evidence="2 3">
    <name type="scientific">Streptomyces synnematoformans</name>
    <dbReference type="NCBI Taxonomy" id="415721"/>
    <lineage>
        <taxon>Bacteria</taxon>
        <taxon>Bacillati</taxon>
        <taxon>Actinomycetota</taxon>
        <taxon>Actinomycetes</taxon>
        <taxon>Kitasatosporales</taxon>
        <taxon>Streptomycetaceae</taxon>
        <taxon>Streptomyces</taxon>
    </lineage>
</organism>
<protein>
    <submittedName>
        <fullName evidence="2">NAD(P)-dependent oxidoreductase</fullName>
    </submittedName>
</protein>
<dbReference type="SUPFAM" id="SSF51735">
    <property type="entry name" value="NAD(P)-binding Rossmann-fold domains"/>
    <property type="match status" value="1"/>
</dbReference>
<name>A0ABN2Z375_9ACTN</name>
<dbReference type="EMBL" id="BAAAPF010000172">
    <property type="protein sequence ID" value="GAA2136096.1"/>
    <property type="molecule type" value="Genomic_DNA"/>
</dbReference>
<evidence type="ECO:0000259" key="1">
    <source>
        <dbReference type="Pfam" id="PF01370"/>
    </source>
</evidence>